<dbReference type="RefSeq" id="WP_208046449.1">
    <property type="nucleotide sequence ID" value="NZ_JAGDYL010000021.1"/>
</dbReference>
<evidence type="ECO:0000259" key="4">
    <source>
        <dbReference type="PROSITE" id="PS50932"/>
    </source>
</evidence>
<dbReference type="CDD" id="cd06267">
    <property type="entry name" value="PBP1_LacI_sugar_binding-like"/>
    <property type="match status" value="1"/>
</dbReference>
<gene>
    <name evidence="5" type="ORF">J4H91_11740</name>
</gene>
<accession>A0A939M2W9</accession>
<keyword evidence="1" id="KW-0805">Transcription regulation</keyword>
<evidence type="ECO:0000256" key="3">
    <source>
        <dbReference type="ARBA" id="ARBA00023163"/>
    </source>
</evidence>
<dbReference type="SMART" id="SM00354">
    <property type="entry name" value="HTH_LACI"/>
    <property type="match status" value="1"/>
</dbReference>
<proteinExistence type="predicted"/>
<keyword evidence="6" id="KW-1185">Reference proteome</keyword>
<dbReference type="InterPro" id="IPR010982">
    <property type="entry name" value="Lambda_DNA-bd_dom_sf"/>
</dbReference>
<keyword evidence="2 5" id="KW-0238">DNA-binding</keyword>
<evidence type="ECO:0000256" key="2">
    <source>
        <dbReference type="ARBA" id="ARBA00023125"/>
    </source>
</evidence>
<dbReference type="Pfam" id="PF00532">
    <property type="entry name" value="Peripla_BP_1"/>
    <property type="match status" value="1"/>
</dbReference>
<dbReference type="EMBL" id="JAGDYL010000021">
    <property type="protein sequence ID" value="MBO1805980.1"/>
    <property type="molecule type" value="Genomic_DNA"/>
</dbReference>
<keyword evidence="3" id="KW-0804">Transcription</keyword>
<dbReference type="PROSITE" id="PS50932">
    <property type="entry name" value="HTH_LACI_2"/>
    <property type="match status" value="1"/>
</dbReference>
<dbReference type="InterPro" id="IPR001761">
    <property type="entry name" value="Peripla_BP/Lac1_sug-bd_dom"/>
</dbReference>
<dbReference type="SUPFAM" id="SSF53822">
    <property type="entry name" value="Periplasmic binding protein-like I"/>
    <property type="match status" value="1"/>
</dbReference>
<evidence type="ECO:0000313" key="5">
    <source>
        <dbReference type="EMBL" id="MBO1805980.1"/>
    </source>
</evidence>
<dbReference type="GO" id="GO:0000976">
    <property type="term" value="F:transcription cis-regulatory region binding"/>
    <property type="evidence" value="ECO:0007669"/>
    <property type="project" value="TreeGrafter"/>
</dbReference>
<dbReference type="PANTHER" id="PTHR30146:SF109">
    <property type="entry name" value="HTH-TYPE TRANSCRIPTIONAL REGULATOR GALS"/>
    <property type="match status" value="1"/>
</dbReference>
<evidence type="ECO:0000313" key="6">
    <source>
        <dbReference type="Proteomes" id="UP000664398"/>
    </source>
</evidence>
<dbReference type="PANTHER" id="PTHR30146">
    <property type="entry name" value="LACI-RELATED TRANSCRIPTIONAL REPRESSOR"/>
    <property type="match status" value="1"/>
</dbReference>
<evidence type="ECO:0000256" key="1">
    <source>
        <dbReference type="ARBA" id="ARBA00023015"/>
    </source>
</evidence>
<dbReference type="Gene3D" id="1.10.260.40">
    <property type="entry name" value="lambda repressor-like DNA-binding domains"/>
    <property type="match status" value="1"/>
</dbReference>
<reference evidence="5" key="1">
    <citation type="submission" date="2021-03" db="EMBL/GenBank/DDBJ databases">
        <title>Leucobacter chromiisoli sp. nov., isolated from chromium-containing soil of chemical plant.</title>
        <authorList>
            <person name="Xu Z."/>
        </authorList>
    </citation>
    <scope>NUCLEOTIDE SEQUENCE</scope>
    <source>
        <strain evidence="5">A2</strain>
    </source>
</reference>
<dbReference type="Pfam" id="PF00356">
    <property type="entry name" value="LacI"/>
    <property type="match status" value="1"/>
</dbReference>
<comment type="caution">
    <text evidence="5">The sequence shown here is derived from an EMBL/GenBank/DDBJ whole genome shotgun (WGS) entry which is preliminary data.</text>
</comment>
<dbReference type="SUPFAM" id="SSF47413">
    <property type="entry name" value="lambda repressor-like DNA-binding domains"/>
    <property type="match status" value="1"/>
</dbReference>
<dbReference type="Gene3D" id="3.40.50.2300">
    <property type="match status" value="2"/>
</dbReference>
<sequence length="351" mass="37328">MNETSQSRRAGMSAAELARMLGVTPAAVSYALRGRPGVSEALRRRILAAADEHGVARPDLEAARGKRPVLGLVLADVGNPFYSELAISVTDAARDRGYEVFLSHTRDEPEAVAAVIEAMIGHDVSGVLLTAMQFGHAEVLRRLRPAGIPLVQISRRMGRVDADFVGIDDALAGAQITDHVLGHGVERVALVAGPVSSSASKGRRDGFRRSLERHGITLRREWNITGGLNQADGARAAKHLLGLDELPEAVICGTDAIALGLIDEFARAGVRVPEDLLVTGFDGLAGARTPFVDLTTMVQPRSAIAAEAVECVTERRSHPQGPRREVLCEHRLYIGKSCGCGIGKENAHVGG</sequence>
<dbReference type="InterPro" id="IPR028082">
    <property type="entry name" value="Peripla_BP_I"/>
</dbReference>
<dbReference type="InterPro" id="IPR000843">
    <property type="entry name" value="HTH_LacI"/>
</dbReference>
<dbReference type="GO" id="GO:0003700">
    <property type="term" value="F:DNA-binding transcription factor activity"/>
    <property type="evidence" value="ECO:0007669"/>
    <property type="project" value="TreeGrafter"/>
</dbReference>
<organism evidence="5 6">
    <name type="scientific">Leucobacter ruminantium</name>
    <dbReference type="NCBI Taxonomy" id="1289170"/>
    <lineage>
        <taxon>Bacteria</taxon>
        <taxon>Bacillati</taxon>
        <taxon>Actinomycetota</taxon>
        <taxon>Actinomycetes</taxon>
        <taxon>Micrococcales</taxon>
        <taxon>Microbacteriaceae</taxon>
        <taxon>Leucobacter</taxon>
    </lineage>
</organism>
<dbReference type="Proteomes" id="UP000664398">
    <property type="component" value="Unassembled WGS sequence"/>
</dbReference>
<dbReference type="CDD" id="cd01392">
    <property type="entry name" value="HTH_LacI"/>
    <property type="match status" value="1"/>
</dbReference>
<dbReference type="AlphaFoldDB" id="A0A939M2W9"/>
<name>A0A939M2W9_9MICO</name>
<protein>
    <submittedName>
        <fullName evidence="5">LacI family DNA-binding transcriptional regulator</fullName>
    </submittedName>
</protein>
<feature type="domain" description="HTH lacI-type" evidence="4">
    <location>
        <begin position="12"/>
        <end position="54"/>
    </location>
</feature>